<evidence type="ECO:0000313" key="4">
    <source>
        <dbReference type="EMBL" id="QHU01104.1"/>
    </source>
</evidence>
<dbReference type="AlphaFoldDB" id="A0A6C0JBY4"/>
<evidence type="ECO:0000256" key="2">
    <source>
        <dbReference type="ARBA" id="ARBA00022917"/>
    </source>
</evidence>
<proteinExistence type="predicted"/>
<name>A0A6C0JBY4_9ZZZZ</name>
<organism evidence="4">
    <name type="scientific">viral metagenome</name>
    <dbReference type="NCBI Taxonomy" id="1070528"/>
    <lineage>
        <taxon>unclassified sequences</taxon>
        <taxon>metagenomes</taxon>
        <taxon>organismal metagenomes</taxon>
    </lineage>
</organism>
<dbReference type="SUPFAM" id="SSF48371">
    <property type="entry name" value="ARM repeat"/>
    <property type="match status" value="1"/>
</dbReference>
<dbReference type="GO" id="GO:0003729">
    <property type="term" value="F:mRNA binding"/>
    <property type="evidence" value="ECO:0007669"/>
    <property type="project" value="TreeGrafter"/>
</dbReference>
<dbReference type="EMBL" id="MN740335">
    <property type="protein sequence ID" value="QHU01104.1"/>
    <property type="molecule type" value="Genomic_DNA"/>
</dbReference>
<dbReference type="InterPro" id="IPR003890">
    <property type="entry name" value="MIF4G-like_typ-3"/>
</dbReference>
<dbReference type="Gene3D" id="1.25.40.180">
    <property type="match status" value="1"/>
</dbReference>
<evidence type="ECO:0000259" key="3">
    <source>
        <dbReference type="Pfam" id="PF02854"/>
    </source>
</evidence>
<sequence>MCEIPIQYTREFILKLKLDENETLIKNTNLISSLITTDFLDILKTIETFAIDNIPTNNSKSKNQNYNKKKKYRDNCRIPAVRPQTFLNKVGEKSDEIKKSVNGNLNKLSNQNYDKIWSYIKTIYLENKDDFDFIFFIESIFDKATMQPTYCPLYVKLCNDMIIELKSIELDEEFTKLIIDKCVEFKNMIEEINNKNDDIMDVSDYDDFCLKTKKKVYKKGFAQFIGELYKSNFLKETFIEEYVKALVDNTLNTLDKDDENVENNIICLEKLIETCFNYRELQQKSFFANIKLIKDHPKLSKKLKFKILDILHC</sequence>
<reference evidence="4" key="1">
    <citation type="journal article" date="2020" name="Nature">
        <title>Giant virus diversity and host interactions through global metagenomics.</title>
        <authorList>
            <person name="Schulz F."/>
            <person name="Roux S."/>
            <person name="Paez-Espino D."/>
            <person name="Jungbluth S."/>
            <person name="Walsh D.A."/>
            <person name="Denef V.J."/>
            <person name="McMahon K.D."/>
            <person name="Konstantinidis K.T."/>
            <person name="Eloe-Fadrosh E.A."/>
            <person name="Kyrpides N.C."/>
            <person name="Woyke T."/>
        </authorList>
    </citation>
    <scope>NUCLEOTIDE SEQUENCE</scope>
    <source>
        <strain evidence="4">GVMAG-M-3300025860-25</strain>
    </source>
</reference>
<dbReference type="InterPro" id="IPR016024">
    <property type="entry name" value="ARM-type_fold"/>
</dbReference>
<accession>A0A6C0JBY4</accession>
<dbReference type="PANTHER" id="PTHR23253">
    <property type="entry name" value="EUKARYOTIC TRANSLATION INITIATION FACTOR 4 GAMMA"/>
    <property type="match status" value="1"/>
</dbReference>
<protein>
    <recommendedName>
        <fullName evidence="3">MIF4G domain-containing protein</fullName>
    </recommendedName>
</protein>
<feature type="domain" description="MIF4G" evidence="3">
    <location>
        <begin position="99"/>
        <end position="311"/>
    </location>
</feature>
<keyword evidence="2" id="KW-0648">Protein biosynthesis</keyword>
<dbReference type="PANTHER" id="PTHR23253:SF9">
    <property type="entry name" value="EUKARYOTIC TRANSLATION INITIATION FACTOR 4 GAMMA 2"/>
    <property type="match status" value="1"/>
</dbReference>
<keyword evidence="1" id="KW-0396">Initiation factor</keyword>
<dbReference type="Pfam" id="PF02854">
    <property type="entry name" value="MIF4G"/>
    <property type="match status" value="1"/>
</dbReference>
<dbReference type="GO" id="GO:0003743">
    <property type="term" value="F:translation initiation factor activity"/>
    <property type="evidence" value="ECO:0007669"/>
    <property type="project" value="UniProtKB-KW"/>
</dbReference>
<evidence type="ECO:0000256" key="1">
    <source>
        <dbReference type="ARBA" id="ARBA00022540"/>
    </source>
</evidence>
<dbReference type="GO" id="GO:0016281">
    <property type="term" value="C:eukaryotic translation initiation factor 4F complex"/>
    <property type="evidence" value="ECO:0007669"/>
    <property type="project" value="TreeGrafter"/>
</dbReference>